<reference evidence="1" key="1">
    <citation type="journal article" date="2021" name="Proc. Natl. Acad. Sci. U.S.A.">
        <title>A Catalog of Tens of Thousands of Viruses from Human Metagenomes Reveals Hidden Associations with Chronic Diseases.</title>
        <authorList>
            <person name="Tisza M.J."/>
            <person name="Buck C.B."/>
        </authorList>
    </citation>
    <scope>NUCLEOTIDE SEQUENCE</scope>
    <source>
        <strain evidence="1">CtBCr48</strain>
    </source>
</reference>
<accession>A0A8S5SIB3</accession>
<proteinExistence type="predicted"/>
<sequence length="61" mass="6911">MGKRNNGGKYITSSYDEADKILMIDMYHNGYKQWEIANVLGKSESAIGNQLAIMRKQGRIC</sequence>
<protein>
    <submittedName>
        <fullName evidence="1">ECF sigma factor</fullName>
    </submittedName>
</protein>
<evidence type="ECO:0000313" key="1">
    <source>
        <dbReference type="EMBL" id="DAF50399.1"/>
    </source>
</evidence>
<name>A0A8S5SIB3_9CAUD</name>
<organism evidence="1">
    <name type="scientific">Siphoviridae sp. ctBCr48</name>
    <dbReference type="NCBI Taxonomy" id="2827802"/>
    <lineage>
        <taxon>Viruses</taxon>
        <taxon>Duplodnaviria</taxon>
        <taxon>Heunggongvirae</taxon>
        <taxon>Uroviricota</taxon>
        <taxon>Caudoviricetes</taxon>
    </lineage>
</organism>
<dbReference type="EMBL" id="BK032595">
    <property type="protein sequence ID" value="DAF50399.1"/>
    <property type="molecule type" value="Genomic_DNA"/>
</dbReference>